<dbReference type="InterPro" id="IPR041095">
    <property type="entry name" value="EFG_II"/>
</dbReference>
<dbReference type="InterPro" id="IPR006297">
    <property type="entry name" value="EF-4"/>
</dbReference>
<reference evidence="15" key="2">
    <citation type="submission" date="2010-04" db="EMBL/GenBank/DDBJ databases">
        <title>Genome sequence of Salinibacter ruber M8.</title>
        <authorList>
            <consortium name="Genoscope"/>
        </authorList>
    </citation>
    <scope>NUCLEOTIDE SEQUENCE [LARGE SCALE GENOMIC DNA]</scope>
    <source>
        <strain evidence="15">M8</strain>
    </source>
</reference>
<dbReference type="Pfam" id="PF14492">
    <property type="entry name" value="EFG_III"/>
    <property type="match status" value="1"/>
</dbReference>
<dbReference type="InterPro" id="IPR035647">
    <property type="entry name" value="EFG_III/V"/>
</dbReference>
<dbReference type="CDD" id="cd03709">
    <property type="entry name" value="lepA_C"/>
    <property type="match status" value="1"/>
</dbReference>
<dbReference type="Gene3D" id="2.40.30.10">
    <property type="entry name" value="Translation factors"/>
    <property type="match status" value="1"/>
</dbReference>
<dbReference type="PANTHER" id="PTHR43512">
    <property type="entry name" value="TRANSLATION FACTOR GUF1-RELATED"/>
    <property type="match status" value="1"/>
</dbReference>
<dbReference type="SUPFAM" id="SSF52540">
    <property type="entry name" value="P-loop containing nucleoside triphosphate hydrolases"/>
    <property type="match status" value="1"/>
</dbReference>
<keyword evidence="4 12" id="KW-0378">Hydrolase</keyword>
<evidence type="ECO:0000256" key="8">
    <source>
        <dbReference type="ARBA" id="ARBA00050293"/>
    </source>
</evidence>
<evidence type="ECO:0000256" key="10">
    <source>
        <dbReference type="ARBA" id="ARBA00061052"/>
    </source>
</evidence>
<dbReference type="GO" id="GO:0045727">
    <property type="term" value="P:positive regulation of translation"/>
    <property type="evidence" value="ECO:0007669"/>
    <property type="project" value="UniProtKB-UniRule"/>
</dbReference>
<dbReference type="InterPro" id="IPR000795">
    <property type="entry name" value="T_Tr_GTP-bd_dom"/>
</dbReference>
<feature type="domain" description="Tr-type G" evidence="13">
    <location>
        <begin position="28"/>
        <end position="210"/>
    </location>
</feature>
<evidence type="ECO:0000313" key="14">
    <source>
        <dbReference type="EMBL" id="CBH23404.1"/>
    </source>
</evidence>
<comment type="similarity">
    <text evidence="1 12">Belongs to the TRAFAC class translation factor GTPase superfamily. Classic translation factor GTPase family. LepA subfamily.</text>
</comment>
<feature type="binding site" evidence="12">
    <location>
        <begin position="40"/>
        <end position="45"/>
    </location>
    <ligand>
        <name>GTP</name>
        <dbReference type="ChEBI" id="CHEBI:37565"/>
    </ligand>
</feature>
<evidence type="ECO:0000256" key="2">
    <source>
        <dbReference type="ARBA" id="ARBA00022475"/>
    </source>
</evidence>
<dbReference type="PATRIC" id="fig|761659.10.peg.549"/>
<keyword evidence="3 12" id="KW-0547">Nucleotide-binding</keyword>
<evidence type="ECO:0000259" key="13">
    <source>
        <dbReference type="PROSITE" id="PS51722"/>
    </source>
</evidence>
<dbReference type="Gene3D" id="3.30.70.870">
    <property type="entry name" value="Elongation Factor G (Translational Gtpase), domain 3"/>
    <property type="match status" value="1"/>
</dbReference>
<dbReference type="Proteomes" id="UP000000933">
    <property type="component" value="Chromosome"/>
</dbReference>
<dbReference type="PROSITE" id="PS51722">
    <property type="entry name" value="G_TR_2"/>
    <property type="match status" value="1"/>
</dbReference>
<dbReference type="Pfam" id="PF00679">
    <property type="entry name" value="EFG_C"/>
    <property type="match status" value="1"/>
</dbReference>
<dbReference type="HAMAP" id="MF_00071">
    <property type="entry name" value="LepA"/>
    <property type="match status" value="1"/>
</dbReference>
<dbReference type="FunFam" id="2.40.30.10:FF:000015">
    <property type="entry name" value="Translation factor GUF1, mitochondrial"/>
    <property type="match status" value="1"/>
</dbReference>
<dbReference type="EC" id="3.6.5.n1" evidence="11 12"/>
<dbReference type="PANTHER" id="PTHR43512:SF4">
    <property type="entry name" value="TRANSLATION FACTOR GUF1 HOMOLOG, CHLOROPLASTIC"/>
    <property type="match status" value="1"/>
</dbReference>
<dbReference type="Pfam" id="PF06421">
    <property type="entry name" value="LepA_C"/>
    <property type="match status" value="1"/>
</dbReference>
<evidence type="ECO:0000256" key="9">
    <source>
        <dbReference type="ARBA" id="ARBA00057626"/>
    </source>
</evidence>
<evidence type="ECO:0000256" key="1">
    <source>
        <dbReference type="ARBA" id="ARBA00005454"/>
    </source>
</evidence>
<dbReference type="InterPro" id="IPR004161">
    <property type="entry name" value="EFTu-like_2"/>
</dbReference>
<dbReference type="CDD" id="cd03699">
    <property type="entry name" value="EF4_II"/>
    <property type="match status" value="1"/>
</dbReference>
<dbReference type="InterPro" id="IPR005225">
    <property type="entry name" value="Small_GTP-bd"/>
</dbReference>
<dbReference type="FunFam" id="3.30.70.870:FF:000004">
    <property type="entry name" value="Translation factor GUF1, mitochondrial"/>
    <property type="match status" value="1"/>
</dbReference>
<evidence type="ECO:0000256" key="11">
    <source>
        <dbReference type="ARBA" id="ARBA00066744"/>
    </source>
</evidence>
<dbReference type="GO" id="GO:0005525">
    <property type="term" value="F:GTP binding"/>
    <property type="evidence" value="ECO:0007669"/>
    <property type="project" value="UniProtKB-UniRule"/>
</dbReference>
<evidence type="ECO:0000256" key="3">
    <source>
        <dbReference type="ARBA" id="ARBA00022741"/>
    </source>
</evidence>
<dbReference type="Gene3D" id="3.30.70.2570">
    <property type="entry name" value="Elongation factor 4, C-terminal domain"/>
    <property type="match status" value="1"/>
</dbReference>
<dbReference type="GO" id="GO:0003924">
    <property type="term" value="F:GTPase activity"/>
    <property type="evidence" value="ECO:0007669"/>
    <property type="project" value="UniProtKB-UniRule"/>
</dbReference>
<dbReference type="Gene3D" id="3.30.70.240">
    <property type="match status" value="1"/>
</dbReference>
<dbReference type="InterPro" id="IPR038363">
    <property type="entry name" value="LepA_C_sf"/>
</dbReference>
<dbReference type="Gene3D" id="3.40.50.300">
    <property type="entry name" value="P-loop containing nucleotide triphosphate hydrolases"/>
    <property type="match status" value="1"/>
</dbReference>
<dbReference type="CDD" id="cd01890">
    <property type="entry name" value="LepA"/>
    <property type="match status" value="1"/>
</dbReference>
<dbReference type="PRINTS" id="PR00315">
    <property type="entry name" value="ELONGATNFCT"/>
</dbReference>
<comment type="function">
    <text evidence="9 12">Required for accurate and efficient protein synthesis under certain stress conditions. May act as a fidelity factor of the translation reaction, by catalyzing a one-codon backward translocation of tRNAs on improperly translocated ribosomes. Back-translocation proceeds from a post-translocation (POST) complex to a pre-translocation (PRE) complex, thus giving elongation factor G a second chance to translocate the tRNAs correctly. Binds to ribosomes in a GTP-dependent manner.</text>
</comment>
<dbReference type="Pfam" id="PF00009">
    <property type="entry name" value="GTP_EFTU"/>
    <property type="match status" value="1"/>
</dbReference>
<comment type="similarity">
    <text evidence="10">Belongs to the GTP-binding elongation factor family. LepA subfamily.</text>
</comment>
<keyword evidence="12" id="KW-0997">Cell inner membrane</keyword>
<proteinExistence type="inferred from homology"/>
<evidence type="ECO:0000256" key="6">
    <source>
        <dbReference type="ARBA" id="ARBA00023134"/>
    </source>
</evidence>
<dbReference type="NCBIfam" id="TIGR01393">
    <property type="entry name" value="lepA"/>
    <property type="match status" value="1"/>
</dbReference>
<keyword evidence="7 12" id="KW-0472">Membrane</keyword>
<dbReference type="AlphaFoldDB" id="D5H5U9"/>
<dbReference type="SMART" id="SM00838">
    <property type="entry name" value="EFG_C"/>
    <property type="match status" value="1"/>
</dbReference>
<comment type="subcellular location">
    <subcellularLocation>
        <location evidence="12">Cell inner membrane</location>
        <topology evidence="12">Peripheral membrane protein</topology>
        <orientation evidence="12">Cytoplasmic side</orientation>
    </subcellularLocation>
</comment>
<gene>
    <name evidence="12 14" type="primary">lepA</name>
    <name evidence="14" type="ordered locus">SRM_00483</name>
</gene>
<keyword evidence="2 12" id="KW-1003">Cell membrane</keyword>
<dbReference type="GO" id="GO:0043022">
    <property type="term" value="F:ribosome binding"/>
    <property type="evidence" value="ECO:0007669"/>
    <property type="project" value="UniProtKB-UniRule"/>
</dbReference>
<keyword evidence="6 12" id="KW-0342">GTP-binding</keyword>
<organism evidence="14 15">
    <name type="scientific">Salinibacter ruber (strain M8)</name>
    <dbReference type="NCBI Taxonomy" id="761659"/>
    <lineage>
        <taxon>Bacteria</taxon>
        <taxon>Pseudomonadati</taxon>
        <taxon>Rhodothermota</taxon>
        <taxon>Rhodothermia</taxon>
        <taxon>Rhodothermales</taxon>
        <taxon>Salinibacteraceae</taxon>
        <taxon>Salinibacter</taxon>
    </lineage>
</organism>
<name>D5H5U9_SALRM</name>
<evidence type="ECO:0000256" key="12">
    <source>
        <dbReference type="HAMAP-Rule" id="MF_00071"/>
    </source>
</evidence>
<sequence>MQPTGPAAPRPFTGRPSDGLSCLMPDLSTIRNFCIIAHIDHGKSTLADRLLERTGTITEREMKEQTLDDMDLERERGITIKSHAVRMAHTAPDGQEYTLNLIDTPGHVDFTYEVSRALKACEGAILLVDAAQGIEAQTISNLWLALEQDLEIIPVINKIDLPVARPDEVAQALEDLIGEPAEDILQISAKTGEGVDEMLDLMIDRVPPPSGDPDAPLRALIFDSIYDSYRGSVVYARVFDGTLEAGDTMEFMSNKKQYDAEEMGILRMGRQKVDTFTAGDVGYIIGSIKDIQDARVGDTITTAHDPAEEPIPGFEEVKPMVFSGIYPTETDDFEELRGALEKLQLNDASLTYQAESSSALGYGFRVGFLGLLHMEIIQERLEREFDLDIITTVPNVEYEVEVEEKGEPKTVTVDKPEDMPHYGDIEAVHEPYVKADIITPSDYIGNVIELCEKRRGEYGSQRWLDGQTVKLEYELPLAEIVFDFYDNLKSASRGYASFDYELLEYRESDLVKLTILIDEKPAEPLSTIVHRDSAHEVGRKLAKKLKDVIPRQLYEVPVQASIGSRIVARETIKAQRKDVTAKCYGGDVSRKKKLLEEQKEGKKRMKQMGEIDVPQEAFLAILSVDED</sequence>
<dbReference type="InterPro" id="IPR000640">
    <property type="entry name" value="EFG_V-like"/>
</dbReference>
<dbReference type="GO" id="GO:0003746">
    <property type="term" value="F:translation elongation factor activity"/>
    <property type="evidence" value="ECO:0007669"/>
    <property type="project" value="UniProtKB-UniRule"/>
</dbReference>
<dbReference type="FunFam" id="3.30.70.240:FF:000007">
    <property type="entry name" value="Translation factor GUF1, mitochondrial"/>
    <property type="match status" value="1"/>
</dbReference>
<dbReference type="KEGG" id="srm:SRM_00483"/>
<dbReference type="CDD" id="cd16260">
    <property type="entry name" value="EF4_III"/>
    <property type="match status" value="1"/>
</dbReference>
<evidence type="ECO:0000256" key="4">
    <source>
        <dbReference type="ARBA" id="ARBA00022801"/>
    </source>
</evidence>
<comment type="catalytic activity">
    <reaction evidence="8 12">
        <text>GTP + H2O = GDP + phosphate + H(+)</text>
        <dbReference type="Rhea" id="RHEA:19669"/>
        <dbReference type="ChEBI" id="CHEBI:15377"/>
        <dbReference type="ChEBI" id="CHEBI:15378"/>
        <dbReference type="ChEBI" id="CHEBI:37565"/>
        <dbReference type="ChEBI" id="CHEBI:43474"/>
        <dbReference type="ChEBI" id="CHEBI:58189"/>
        <dbReference type="EC" id="3.6.5.n1"/>
    </reaction>
</comment>
<evidence type="ECO:0000313" key="15">
    <source>
        <dbReference type="Proteomes" id="UP000000933"/>
    </source>
</evidence>
<reference evidence="14 15" key="1">
    <citation type="journal article" date="2010" name="ISME J.">
        <title>Fine-scale evolution: genomic, phenotypic and ecological differentiation in two coexisting Salinibacter ruber strains.</title>
        <authorList>
            <person name="Pena A."/>
            <person name="Teeling H."/>
            <person name="Huerta-Cepas J."/>
            <person name="Santos F."/>
            <person name="Yarza P."/>
            <person name="Brito-Echeverria J."/>
            <person name="Lucio M."/>
            <person name="Schmitt-Kopplin P."/>
            <person name="Meseguer I."/>
            <person name="Schenowitz C."/>
            <person name="Dossat C."/>
            <person name="Barbe V."/>
            <person name="Dopazo J."/>
            <person name="Rossello-Mora R."/>
            <person name="Schuler M."/>
            <person name="Glockner F.O."/>
            <person name="Amann R."/>
            <person name="Gabaldon T."/>
            <person name="Anton J."/>
        </authorList>
    </citation>
    <scope>NUCLEOTIDE SEQUENCE [LARGE SCALE GENOMIC DNA]</scope>
    <source>
        <strain evidence="14 15">M8</strain>
    </source>
</reference>
<dbReference type="GO" id="GO:0005886">
    <property type="term" value="C:plasma membrane"/>
    <property type="evidence" value="ECO:0007669"/>
    <property type="project" value="UniProtKB-SubCell"/>
</dbReference>
<dbReference type="HOGENOM" id="CLU_009995_3_3_10"/>
<dbReference type="NCBIfam" id="TIGR00231">
    <property type="entry name" value="small_GTP"/>
    <property type="match status" value="1"/>
</dbReference>
<dbReference type="Pfam" id="PF03144">
    <property type="entry name" value="GTP_EFTU_D2"/>
    <property type="match status" value="1"/>
</dbReference>
<dbReference type="InterPro" id="IPR013842">
    <property type="entry name" value="LepA_CTD"/>
</dbReference>
<dbReference type="InterPro" id="IPR035654">
    <property type="entry name" value="LepA_IV"/>
</dbReference>
<keyword evidence="5 12" id="KW-0648">Protein biosynthesis</keyword>
<evidence type="ECO:0000256" key="7">
    <source>
        <dbReference type="ARBA" id="ARBA00023136"/>
    </source>
</evidence>
<dbReference type="InterPro" id="IPR027417">
    <property type="entry name" value="P-loop_NTPase"/>
</dbReference>
<accession>D5H5U9</accession>
<feature type="binding site" evidence="12">
    <location>
        <begin position="157"/>
        <end position="160"/>
    </location>
    <ligand>
        <name>GTP</name>
        <dbReference type="ChEBI" id="CHEBI:37565"/>
    </ligand>
</feature>
<dbReference type="FunFam" id="3.40.50.300:FF:000078">
    <property type="entry name" value="Elongation factor 4"/>
    <property type="match status" value="1"/>
</dbReference>
<evidence type="ECO:0000256" key="5">
    <source>
        <dbReference type="ARBA" id="ARBA00022917"/>
    </source>
</evidence>
<dbReference type="SUPFAM" id="SSF54980">
    <property type="entry name" value="EF-G C-terminal domain-like"/>
    <property type="match status" value="2"/>
</dbReference>
<dbReference type="FunFam" id="3.30.70.2570:FF:000001">
    <property type="entry name" value="Translation factor GUF1, mitochondrial"/>
    <property type="match status" value="1"/>
</dbReference>
<protein>
    <recommendedName>
        <fullName evidence="11 12">Elongation factor 4</fullName>
        <shortName evidence="12">EF-4</shortName>
        <ecNumber evidence="11 12">3.6.5.n1</ecNumber>
    </recommendedName>
    <alternativeName>
        <fullName evidence="12">Ribosomal back-translocase LepA</fullName>
    </alternativeName>
</protein>
<dbReference type="EMBL" id="FP565814">
    <property type="protein sequence ID" value="CBH23404.1"/>
    <property type="molecule type" value="Genomic_DNA"/>
</dbReference>